<keyword evidence="3" id="KW-1185">Reference proteome</keyword>
<protein>
    <submittedName>
        <fullName evidence="2">Uncharacterized protein</fullName>
    </submittedName>
</protein>
<keyword evidence="1" id="KW-0472">Membrane</keyword>
<dbReference type="RefSeq" id="WP_129889781.1">
    <property type="nucleotide sequence ID" value="NZ_CP035758.1"/>
</dbReference>
<feature type="transmembrane region" description="Helical" evidence="1">
    <location>
        <begin position="12"/>
        <end position="34"/>
    </location>
</feature>
<feature type="transmembrane region" description="Helical" evidence="1">
    <location>
        <begin position="85"/>
        <end position="114"/>
    </location>
</feature>
<feature type="transmembrane region" description="Helical" evidence="1">
    <location>
        <begin position="165"/>
        <end position="187"/>
    </location>
</feature>
<gene>
    <name evidence="2" type="ORF">EPA93_23185</name>
</gene>
<reference evidence="2 3" key="1">
    <citation type="submission" date="2019-01" db="EMBL/GenBank/DDBJ databases">
        <title>Ktedonosporobacter rubrisoli SCAWS-G2.</title>
        <authorList>
            <person name="Huang Y."/>
            <person name="Yan B."/>
        </authorList>
    </citation>
    <scope>NUCLEOTIDE SEQUENCE [LARGE SCALE GENOMIC DNA]</scope>
    <source>
        <strain evidence="2 3">SCAWS-G2</strain>
    </source>
</reference>
<organism evidence="2 3">
    <name type="scientific">Ktedonosporobacter rubrisoli</name>
    <dbReference type="NCBI Taxonomy" id="2509675"/>
    <lineage>
        <taxon>Bacteria</taxon>
        <taxon>Bacillati</taxon>
        <taxon>Chloroflexota</taxon>
        <taxon>Ktedonobacteria</taxon>
        <taxon>Ktedonobacterales</taxon>
        <taxon>Ktedonosporobacteraceae</taxon>
        <taxon>Ktedonosporobacter</taxon>
    </lineage>
</organism>
<feature type="transmembrane region" description="Helical" evidence="1">
    <location>
        <begin position="46"/>
        <end position="65"/>
    </location>
</feature>
<dbReference type="OrthoDB" id="162416at2"/>
<name>A0A4P6JT38_KTERU</name>
<feature type="transmembrane region" description="Helical" evidence="1">
    <location>
        <begin position="134"/>
        <end position="153"/>
    </location>
</feature>
<sequence length="245" mass="27764">MVLDRLIYEVRLRWGTILLTPCLIVAVAFIAFLLHLFHGDPSRLCLSALEMLLPPAVGGIIASIITQEPALELQLSMPRRYQQTVLLRIFLVLINSATLAFSFLEILLACKLLIMPSFTRSWPASLQFFLPQLIWLAPLLWFAMLALCLALFTRSMAACGTLLGIVWLIDFASSGFIAENAWLRPFLLFPTFMYYPLFPQISRSNFILYWLFTRIDVFASALVLFLPGCLLLRNTEGILQAISED</sequence>
<dbReference type="AlphaFoldDB" id="A0A4P6JT38"/>
<dbReference type="EMBL" id="CP035758">
    <property type="protein sequence ID" value="QBD78728.1"/>
    <property type="molecule type" value="Genomic_DNA"/>
</dbReference>
<keyword evidence="1" id="KW-1133">Transmembrane helix</keyword>
<keyword evidence="1" id="KW-0812">Transmembrane</keyword>
<evidence type="ECO:0000256" key="1">
    <source>
        <dbReference type="SAM" id="Phobius"/>
    </source>
</evidence>
<evidence type="ECO:0000313" key="3">
    <source>
        <dbReference type="Proteomes" id="UP000290365"/>
    </source>
</evidence>
<accession>A0A4P6JT38</accession>
<evidence type="ECO:0000313" key="2">
    <source>
        <dbReference type="EMBL" id="QBD78728.1"/>
    </source>
</evidence>
<feature type="transmembrane region" description="Helical" evidence="1">
    <location>
        <begin position="207"/>
        <end position="232"/>
    </location>
</feature>
<dbReference type="Proteomes" id="UP000290365">
    <property type="component" value="Chromosome"/>
</dbReference>
<dbReference type="KEGG" id="kbs:EPA93_23185"/>
<proteinExistence type="predicted"/>